<accession>A0A7Y3RP29</accession>
<feature type="chain" id="PRO_5030744703" evidence="8">
    <location>
        <begin position="21"/>
        <end position="531"/>
    </location>
</feature>
<dbReference type="InterPro" id="IPR052905">
    <property type="entry name" value="LD-transpeptidase_YkuD-like"/>
</dbReference>
<dbReference type="Gene3D" id="1.10.101.10">
    <property type="entry name" value="PGBD-like superfamily/PGBD"/>
    <property type="match status" value="1"/>
</dbReference>
<dbReference type="InterPro" id="IPR036366">
    <property type="entry name" value="PGBDSf"/>
</dbReference>
<dbReference type="EMBL" id="JABFCX010000003">
    <property type="protein sequence ID" value="NNU17656.1"/>
    <property type="molecule type" value="Genomic_DNA"/>
</dbReference>
<organism evidence="10 11">
    <name type="scientific">Parvularcula mediterranea</name>
    <dbReference type="NCBI Taxonomy" id="2732508"/>
    <lineage>
        <taxon>Bacteria</taxon>
        <taxon>Pseudomonadati</taxon>
        <taxon>Pseudomonadota</taxon>
        <taxon>Alphaproteobacteria</taxon>
        <taxon>Parvularculales</taxon>
        <taxon>Parvularculaceae</taxon>
        <taxon>Parvularcula</taxon>
    </lineage>
</organism>
<dbReference type="InterPro" id="IPR045380">
    <property type="entry name" value="LD_TPept_scaffold_dom"/>
</dbReference>
<keyword evidence="8" id="KW-0732">Signal</keyword>
<dbReference type="RefSeq" id="WP_173201284.1">
    <property type="nucleotide sequence ID" value="NZ_JABFCX010000003.1"/>
</dbReference>
<dbReference type="PANTHER" id="PTHR41533">
    <property type="entry name" value="L,D-TRANSPEPTIDASE HI_1667-RELATED"/>
    <property type="match status" value="1"/>
</dbReference>
<evidence type="ECO:0000256" key="7">
    <source>
        <dbReference type="PROSITE-ProRule" id="PRU01373"/>
    </source>
</evidence>
<proteinExistence type="inferred from homology"/>
<evidence type="ECO:0000256" key="8">
    <source>
        <dbReference type="SAM" id="SignalP"/>
    </source>
</evidence>
<dbReference type="InterPro" id="IPR038063">
    <property type="entry name" value="Transpep_catalytic_dom"/>
</dbReference>
<comment type="similarity">
    <text evidence="2">Belongs to the YkuD family.</text>
</comment>
<feature type="signal peptide" evidence="8">
    <location>
        <begin position="1"/>
        <end position="20"/>
    </location>
</feature>
<evidence type="ECO:0000256" key="1">
    <source>
        <dbReference type="ARBA" id="ARBA00004752"/>
    </source>
</evidence>
<dbReference type="GO" id="GO:0071555">
    <property type="term" value="P:cell wall organization"/>
    <property type="evidence" value="ECO:0007669"/>
    <property type="project" value="UniProtKB-UniRule"/>
</dbReference>
<evidence type="ECO:0000256" key="2">
    <source>
        <dbReference type="ARBA" id="ARBA00005992"/>
    </source>
</evidence>
<feature type="active site" description="Nucleophile" evidence="7">
    <location>
        <position position="440"/>
    </location>
</feature>
<evidence type="ECO:0000256" key="4">
    <source>
        <dbReference type="ARBA" id="ARBA00022960"/>
    </source>
</evidence>
<comment type="pathway">
    <text evidence="1 7">Cell wall biogenesis; peptidoglycan biosynthesis.</text>
</comment>
<evidence type="ECO:0000256" key="3">
    <source>
        <dbReference type="ARBA" id="ARBA00022679"/>
    </source>
</evidence>
<dbReference type="GO" id="GO:0004180">
    <property type="term" value="F:carboxypeptidase activity"/>
    <property type="evidence" value="ECO:0007669"/>
    <property type="project" value="UniProtKB-ARBA"/>
</dbReference>
<evidence type="ECO:0000256" key="5">
    <source>
        <dbReference type="ARBA" id="ARBA00022984"/>
    </source>
</evidence>
<keyword evidence="5 7" id="KW-0573">Peptidoglycan synthesis</keyword>
<dbReference type="SUPFAM" id="SSF141523">
    <property type="entry name" value="L,D-transpeptidase catalytic domain-like"/>
    <property type="match status" value="1"/>
</dbReference>
<dbReference type="PANTHER" id="PTHR41533:SF2">
    <property type="entry name" value="BLR7131 PROTEIN"/>
    <property type="match status" value="1"/>
</dbReference>
<dbReference type="InterPro" id="IPR036365">
    <property type="entry name" value="PGBD-like_sf"/>
</dbReference>
<dbReference type="AlphaFoldDB" id="A0A7Y3RP29"/>
<dbReference type="SUPFAM" id="SSF47090">
    <property type="entry name" value="PGBD-like"/>
    <property type="match status" value="1"/>
</dbReference>
<feature type="domain" description="L,D-TPase catalytic" evidence="9">
    <location>
        <begin position="287"/>
        <end position="467"/>
    </location>
</feature>
<evidence type="ECO:0000313" key="11">
    <source>
        <dbReference type="Proteomes" id="UP000536835"/>
    </source>
</evidence>
<feature type="active site" description="Proton donor/acceptor" evidence="7">
    <location>
        <position position="421"/>
    </location>
</feature>
<dbReference type="Pfam" id="PF20142">
    <property type="entry name" value="Scaffold"/>
    <property type="match status" value="1"/>
</dbReference>
<dbReference type="GO" id="GO:0009252">
    <property type="term" value="P:peptidoglycan biosynthetic process"/>
    <property type="evidence" value="ECO:0007669"/>
    <property type="project" value="UniProtKB-UniPathway"/>
</dbReference>
<keyword evidence="6 7" id="KW-0961">Cell wall biogenesis/degradation</keyword>
<keyword evidence="3" id="KW-0808">Transferase</keyword>
<dbReference type="Pfam" id="PF01471">
    <property type="entry name" value="PG_binding_1"/>
    <property type="match status" value="1"/>
</dbReference>
<dbReference type="Gene3D" id="2.40.440.10">
    <property type="entry name" value="L,D-transpeptidase catalytic domain-like"/>
    <property type="match status" value="1"/>
</dbReference>
<gene>
    <name evidence="10" type="ORF">HK107_15090</name>
</gene>
<dbReference type="CDD" id="cd16913">
    <property type="entry name" value="YkuD_like"/>
    <property type="match status" value="1"/>
</dbReference>
<name>A0A7Y3RP29_9PROT</name>
<keyword evidence="11" id="KW-1185">Reference proteome</keyword>
<dbReference type="Proteomes" id="UP000536835">
    <property type="component" value="Unassembled WGS sequence"/>
</dbReference>
<dbReference type="Pfam" id="PF03734">
    <property type="entry name" value="YkuD"/>
    <property type="match status" value="1"/>
</dbReference>
<comment type="caution">
    <text evidence="10">The sequence shown here is derived from an EMBL/GenBank/DDBJ whole genome shotgun (WGS) entry which is preliminary data.</text>
</comment>
<sequence>MIKQCLSGLAASLLISVAHAQVEEGGASPSTLPGLDGSQGLAAYYDDGGQRLFTGSRRANRRLGQLIDVLREIDAAGYNAEAYGLSKLEGMRRQGGDELERTAALAFSSLALDLREGRTDPLITYTEEQVAEKQLRRADILEAASTTRSIKRYLSDLRTDNPIQEALISYLPEYRQYAKDNAWSSISLSENVLEQGATGEDVAAVEERLAAEGFYRVPRRAKDEPALYTEDLAEAVSAFQTSRGIVEDGVVGPETLRRMNETPQELVRSIELNLERARWLPGEFADRFLMVNIADFTVGAWKNEKQEFTIRTVVGTLYNQTPVFADEMEYVVANPYWNIPASILVEEIAPQQAKNPGYLASKNMEVVEGWGNDAPVIDPGSIDWSNVTGGEGWRVRQRGGPTNALGLIKFMFPNQYAVYLHDSPAESLFDRTDRAFSHGCIRVEDPQKLAEWVLQGTEWSGREAELINGGERRQIALAEKIPTYIGYFTVWPDEDGSPLFLDDLYDRDDALDQALREQERSDEQRFASLVR</sequence>
<dbReference type="GO" id="GO:0008360">
    <property type="term" value="P:regulation of cell shape"/>
    <property type="evidence" value="ECO:0007669"/>
    <property type="project" value="UniProtKB-UniRule"/>
</dbReference>
<dbReference type="PROSITE" id="PS52029">
    <property type="entry name" value="LD_TPASE"/>
    <property type="match status" value="1"/>
</dbReference>
<evidence type="ECO:0000256" key="6">
    <source>
        <dbReference type="ARBA" id="ARBA00023316"/>
    </source>
</evidence>
<evidence type="ECO:0000313" key="10">
    <source>
        <dbReference type="EMBL" id="NNU17656.1"/>
    </source>
</evidence>
<dbReference type="InterPro" id="IPR005490">
    <property type="entry name" value="LD_TPept_cat_dom"/>
</dbReference>
<dbReference type="GO" id="GO:0016740">
    <property type="term" value="F:transferase activity"/>
    <property type="evidence" value="ECO:0007669"/>
    <property type="project" value="UniProtKB-KW"/>
</dbReference>
<protein>
    <submittedName>
        <fullName evidence="10">L,D-transpeptidase family protein</fullName>
    </submittedName>
</protein>
<keyword evidence="4 7" id="KW-0133">Cell shape</keyword>
<reference evidence="10 11" key="1">
    <citation type="submission" date="2020-05" db="EMBL/GenBank/DDBJ databases">
        <title>Parvularcula mediterraneae sp. nov., isolated from polypropylene straw from shallow seawater of the seashore of Laganas in Zakynthos island, Greece.</title>
        <authorList>
            <person name="Szabo I."/>
            <person name="Al-Omari J."/>
            <person name="Rado J."/>
            <person name="Szerdahelyi G.S."/>
        </authorList>
    </citation>
    <scope>NUCLEOTIDE SEQUENCE [LARGE SCALE GENOMIC DNA]</scope>
    <source>
        <strain evidence="10 11">ZS-1/3</strain>
    </source>
</reference>
<dbReference type="InterPro" id="IPR002477">
    <property type="entry name" value="Peptidoglycan-bd-like"/>
</dbReference>
<dbReference type="UniPathway" id="UPA00219"/>
<evidence type="ECO:0000259" key="9">
    <source>
        <dbReference type="PROSITE" id="PS52029"/>
    </source>
</evidence>